<dbReference type="SMART" id="SM00388">
    <property type="entry name" value="HisKA"/>
    <property type="match status" value="1"/>
</dbReference>
<feature type="domain" description="Response regulatory" evidence="9">
    <location>
        <begin position="28"/>
        <end position="152"/>
    </location>
</feature>
<protein>
    <recommendedName>
        <fullName evidence="2">histidine kinase</fullName>
        <ecNumber evidence="2">2.7.13.3</ecNumber>
    </recommendedName>
</protein>
<evidence type="ECO:0000256" key="4">
    <source>
        <dbReference type="ARBA" id="ARBA00022679"/>
    </source>
</evidence>
<dbReference type="InterPro" id="IPR003594">
    <property type="entry name" value="HATPase_dom"/>
</dbReference>
<evidence type="ECO:0000259" key="9">
    <source>
        <dbReference type="PROSITE" id="PS50110"/>
    </source>
</evidence>
<keyword evidence="7" id="KW-0175">Coiled coil</keyword>
<dbReference type="SMART" id="SM00387">
    <property type="entry name" value="HATPase_c"/>
    <property type="match status" value="1"/>
</dbReference>
<dbReference type="InterPro" id="IPR005467">
    <property type="entry name" value="His_kinase_dom"/>
</dbReference>
<dbReference type="CDD" id="cd00082">
    <property type="entry name" value="HisKA"/>
    <property type="match status" value="1"/>
</dbReference>
<dbReference type="AlphaFoldDB" id="A0A4R6WWJ4"/>
<dbReference type="Gene3D" id="3.40.50.2300">
    <property type="match status" value="1"/>
</dbReference>
<dbReference type="GO" id="GO:0000155">
    <property type="term" value="F:phosphorelay sensor kinase activity"/>
    <property type="evidence" value="ECO:0007669"/>
    <property type="project" value="InterPro"/>
</dbReference>
<keyword evidence="4" id="KW-0808">Transferase</keyword>
<dbReference type="InterPro" id="IPR003661">
    <property type="entry name" value="HisK_dim/P_dom"/>
</dbReference>
<dbReference type="PANTHER" id="PTHR43047">
    <property type="entry name" value="TWO-COMPONENT HISTIDINE PROTEIN KINASE"/>
    <property type="match status" value="1"/>
</dbReference>
<dbReference type="EMBL" id="SNYW01000007">
    <property type="protein sequence ID" value="TDQ83432.1"/>
    <property type="molecule type" value="Genomic_DNA"/>
</dbReference>
<reference evidence="10 11" key="1">
    <citation type="submission" date="2019-03" db="EMBL/GenBank/DDBJ databases">
        <title>Genomic Encyclopedia of Type Strains, Phase III (KMG-III): the genomes of soil and plant-associated and newly described type strains.</title>
        <authorList>
            <person name="Whitman W."/>
        </authorList>
    </citation>
    <scope>NUCLEOTIDE SEQUENCE [LARGE SCALE GENOMIC DNA]</scope>
    <source>
        <strain evidence="10 11">CGMCC 1.7660</strain>
    </source>
</reference>
<dbReference type="Gene3D" id="1.10.287.130">
    <property type="match status" value="1"/>
</dbReference>
<dbReference type="GO" id="GO:0009927">
    <property type="term" value="F:histidine phosphotransfer kinase activity"/>
    <property type="evidence" value="ECO:0007669"/>
    <property type="project" value="TreeGrafter"/>
</dbReference>
<evidence type="ECO:0000256" key="7">
    <source>
        <dbReference type="SAM" id="Coils"/>
    </source>
</evidence>
<gene>
    <name evidence="10" type="ORF">A8950_1719</name>
</gene>
<comment type="catalytic activity">
    <reaction evidence="1">
        <text>ATP + protein L-histidine = ADP + protein N-phospho-L-histidine.</text>
        <dbReference type="EC" id="2.7.13.3"/>
    </reaction>
</comment>
<dbReference type="CDD" id="cd00075">
    <property type="entry name" value="HATPase"/>
    <property type="match status" value="1"/>
</dbReference>
<dbReference type="Pfam" id="PF02518">
    <property type="entry name" value="HATPase_c"/>
    <property type="match status" value="1"/>
</dbReference>
<organism evidence="10 11">
    <name type="scientific">Dongia mobilis</name>
    <dbReference type="NCBI Taxonomy" id="578943"/>
    <lineage>
        <taxon>Bacteria</taxon>
        <taxon>Pseudomonadati</taxon>
        <taxon>Pseudomonadota</taxon>
        <taxon>Alphaproteobacteria</taxon>
        <taxon>Rhodospirillales</taxon>
        <taxon>Dongiaceae</taxon>
        <taxon>Dongia</taxon>
    </lineage>
</organism>
<evidence type="ECO:0000256" key="5">
    <source>
        <dbReference type="ARBA" id="ARBA00022777"/>
    </source>
</evidence>
<evidence type="ECO:0000256" key="6">
    <source>
        <dbReference type="PROSITE-ProRule" id="PRU00169"/>
    </source>
</evidence>
<keyword evidence="5 10" id="KW-0418">Kinase</keyword>
<dbReference type="SUPFAM" id="SSF52172">
    <property type="entry name" value="CheY-like"/>
    <property type="match status" value="1"/>
</dbReference>
<dbReference type="PROSITE" id="PS50109">
    <property type="entry name" value="HIS_KIN"/>
    <property type="match status" value="1"/>
</dbReference>
<dbReference type="InterPro" id="IPR036097">
    <property type="entry name" value="HisK_dim/P_sf"/>
</dbReference>
<evidence type="ECO:0000313" key="10">
    <source>
        <dbReference type="EMBL" id="TDQ83432.1"/>
    </source>
</evidence>
<sequence length="422" mass="46331">MSAALQDNSDARDVFAAEPAGGSAEPWQILIVDDDQDVHLSTEFALGAERINGRGLSFLHAYSAAEAQRMLAAPNETAVILLDVVMETDDAGLQLVRFIRDQLGLSVPRIILRTGHPGYAPERDVIRDYDIDDYRTKSELSRARLFTSVATAIRAYDRLRQLQEANNRLEAMTRDLEILNVDYLEQREAAMAAAHAKSRFLANVSHELRTPLNAIIGFSELSLRALDNGEKVPPAYLQDVLDAGRRLAALVDDILEFSQLDSRRRRLVWEPTDLKELLEYQCELYTNEAARLGITLVLHEGAEARSCELDRSALSKVLGHVIANALRYSPKGASVDISWRVLEAQLHIEIGDRGPGVPGAIKSNLDQPFSIGQEVLTKDASGLGLGLTICRHLMTMMGGRIAIADREGGGTTVSVILPSQSA</sequence>
<feature type="coiled-coil region" evidence="7">
    <location>
        <begin position="152"/>
        <end position="182"/>
    </location>
</feature>
<comment type="caution">
    <text evidence="10">The sequence shown here is derived from an EMBL/GenBank/DDBJ whole genome shotgun (WGS) entry which is preliminary data.</text>
</comment>
<dbReference type="InterPro" id="IPR036890">
    <property type="entry name" value="HATPase_C_sf"/>
</dbReference>
<keyword evidence="3 6" id="KW-0597">Phosphoprotein</keyword>
<dbReference type="Proteomes" id="UP000295783">
    <property type="component" value="Unassembled WGS sequence"/>
</dbReference>
<dbReference type="PROSITE" id="PS50110">
    <property type="entry name" value="RESPONSE_REGULATORY"/>
    <property type="match status" value="1"/>
</dbReference>
<name>A0A4R6WWJ4_9PROT</name>
<dbReference type="SUPFAM" id="SSF47384">
    <property type="entry name" value="Homodimeric domain of signal transducing histidine kinase"/>
    <property type="match status" value="1"/>
</dbReference>
<proteinExistence type="predicted"/>
<evidence type="ECO:0000259" key="8">
    <source>
        <dbReference type="PROSITE" id="PS50109"/>
    </source>
</evidence>
<accession>A0A4R6WWJ4</accession>
<keyword evidence="11" id="KW-1185">Reference proteome</keyword>
<feature type="modified residue" description="4-aspartylphosphate" evidence="6">
    <location>
        <position position="83"/>
    </location>
</feature>
<dbReference type="InterPro" id="IPR004358">
    <property type="entry name" value="Sig_transdc_His_kin-like_C"/>
</dbReference>
<evidence type="ECO:0000313" key="11">
    <source>
        <dbReference type="Proteomes" id="UP000295783"/>
    </source>
</evidence>
<dbReference type="CDD" id="cd00156">
    <property type="entry name" value="REC"/>
    <property type="match status" value="1"/>
</dbReference>
<evidence type="ECO:0000256" key="1">
    <source>
        <dbReference type="ARBA" id="ARBA00000085"/>
    </source>
</evidence>
<dbReference type="PRINTS" id="PR00344">
    <property type="entry name" value="BCTRLSENSOR"/>
</dbReference>
<evidence type="ECO:0000256" key="3">
    <source>
        <dbReference type="ARBA" id="ARBA00022553"/>
    </source>
</evidence>
<dbReference type="SUPFAM" id="SSF55874">
    <property type="entry name" value="ATPase domain of HSP90 chaperone/DNA topoisomerase II/histidine kinase"/>
    <property type="match status" value="1"/>
</dbReference>
<dbReference type="Pfam" id="PF00512">
    <property type="entry name" value="HisKA"/>
    <property type="match status" value="1"/>
</dbReference>
<feature type="domain" description="Histidine kinase" evidence="8">
    <location>
        <begin position="203"/>
        <end position="421"/>
    </location>
</feature>
<dbReference type="Gene3D" id="3.30.565.10">
    <property type="entry name" value="Histidine kinase-like ATPase, C-terminal domain"/>
    <property type="match status" value="1"/>
</dbReference>
<dbReference type="EC" id="2.7.13.3" evidence="2"/>
<dbReference type="InterPro" id="IPR011006">
    <property type="entry name" value="CheY-like_superfamily"/>
</dbReference>
<dbReference type="PANTHER" id="PTHR43047:SF72">
    <property type="entry name" value="OSMOSENSING HISTIDINE PROTEIN KINASE SLN1"/>
    <property type="match status" value="1"/>
</dbReference>
<dbReference type="GO" id="GO:0005886">
    <property type="term" value="C:plasma membrane"/>
    <property type="evidence" value="ECO:0007669"/>
    <property type="project" value="TreeGrafter"/>
</dbReference>
<dbReference type="OrthoDB" id="7326651at2"/>
<dbReference type="InterPro" id="IPR001789">
    <property type="entry name" value="Sig_transdc_resp-reg_receiver"/>
</dbReference>
<dbReference type="RefSeq" id="WP_133613187.1">
    <property type="nucleotide sequence ID" value="NZ_SNYW01000007.1"/>
</dbReference>
<evidence type="ECO:0000256" key="2">
    <source>
        <dbReference type="ARBA" id="ARBA00012438"/>
    </source>
</evidence>